<sequence>MLIALMFSALLTATPPKLTWYPCLLGQTLMANECTGAAQRWQWNQAKVAIGQLDAEVNWRLPTVQELKRHLNSNEAPQSIKGPVHSEWLLTSSVMRHGDELLVAAVHSGSGKVEYLSVRDHGLVVLVHD</sequence>
<comment type="caution">
    <text evidence="1">The sequence shown here is derived from an EMBL/GenBank/DDBJ whole genome shotgun (WGS) entry which is preliminary data.</text>
</comment>
<protein>
    <recommendedName>
        <fullName evidence="5">DUF1566 domain-containing protein</fullName>
    </recommendedName>
</protein>
<evidence type="ECO:0000313" key="2">
    <source>
        <dbReference type="EMBL" id="MDN7129488.1"/>
    </source>
</evidence>
<evidence type="ECO:0000313" key="1">
    <source>
        <dbReference type="EMBL" id="MDN7125037.1"/>
    </source>
</evidence>
<keyword evidence="3" id="KW-1185">Reference proteome</keyword>
<dbReference type="EMBL" id="JAGGJB010000004">
    <property type="protein sequence ID" value="MDN7125037.1"/>
    <property type="molecule type" value="Genomic_DNA"/>
</dbReference>
<evidence type="ECO:0000313" key="3">
    <source>
        <dbReference type="Proteomes" id="UP001169491"/>
    </source>
</evidence>
<evidence type="ECO:0008006" key="5">
    <source>
        <dbReference type="Google" id="ProtNLM"/>
    </source>
</evidence>
<dbReference type="EMBL" id="JAGGJC010000002">
    <property type="protein sequence ID" value="MDN7129488.1"/>
    <property type="molecule type" value="Genomic_DNA"/>
</dbReference>
<dbReference type="Proteomes" id="UP001169491">
    <property type="component" value="Unassembled WGS sequence"/>
</dbReference>
<accession>A0AAW7QZY4</accession>
<evidence type="ECO:0000313" key="4">
    <source>
        <dbReference type="Proteomes" id="UP001169492"/>
    </source>
</evidence>
<name>A0AAW7QZY4_9GAMM</name>
<reference evidence="3 4" key="1">
    <citation type="submission" date="2021-03" db="EMBL/GenBank/DDBJ databases">
        <title>Pseudidiomarina terrestris, a new bacterium isolated from saline soil.</title>
        <authorList>
            <person name="Galisteo C."/>
            <person name="De La Haba R."/>
            <person name="Sanchez-Porro C."/>
            <person name="Ventosa A."/>
        </authorList>
    </citation>
    <scope>NUCLEOTIDE SEQUENCE [LARGE SCALE GENOMIC DNA]</scope>
    <source>
        <strain evidence="1 4">1APP75-32.1</strain>
        <strain evidence="3">1APR75-15</strain>
        <strain evidence="2">1ASR75-15</strain>
    </source>
</reference>
<dbReference type="Proteomes" id="UP001169492">
    <property type="component" value="Unassembled WGS sequence"/>
</dbReference>
<dbReference type="AlphaFoldDB" id="A0AAW7QZY4"/>
<proteinExistence type="predicted"/>
<organism evidence="1 4">
    <name type="scientific">Pseudidiomarina terrestris</name>
    <dbReference type="NCBI Taxonomy" id="2820060"/>
    <lineage>
        <taxon>Bacteria</taxon>
        <taxon>Pseudomonadati</taxon>
        <taxon>Pseudomonadota</taxon>
        <taxon>Gammaproteobacteria</taxon>
        <taxon>Alteromonadales</taxon>
        <taxon>Idiomarinaceae</taxon>
        <taxon>Pseudidiomarina</taxon>
    </lineage>
</organism>
<gene>
    <name evidence="1" type="ORF">J6I90_09100</name>
    <name evidence="2" type="ORF">J6I92_06350</name>
</gene>
<dbReference type="RefSeq" id="WP_301774765.1">
    <property type="nucleotide sequence ID" value="NZ_JAGGJB010000004.1"/>
</dbReference>